<dbReference type="Proteomes" id="UP001497516">
    <property type="component" value="Chromosome 10"/>
</dbReference>
<feature type="compositionally biased region" description="Polar residues" evidence="1">
    <location>
        <begin position="14"/>
        <end position="38"/>
    </location>
</feature>
<evidence type="ECO:0000259" key="2">
    <source>
        <dbReference type="Pfam" id="PF22936"/>
    </source>
</evidence>
<gene>
    <name evidence="3" type="ORF">LTRI10_LOCUS8038</name>
</gene>
<dbReference type="Pfam" id="PF22936">
    <property type="entry name" value="Pol_BBD"/>
    <property type="match status" value="1"/>
</dbReference>
<evidence type="ECO:0000256" key="1">
    <source>
        <dbReference type="SAM" id="MobiDB-lite"/>
    </source>
</evidence>
<feature type="domain" description="Retrovirus-related Pol polyprotein from transposon TNT 1-94-like beta-barrel" evidence="2">
    <location>
        <begin position="101"/>
        <end position="178"/>
    </location>
</feature>
<reference evidence="3 4" key="1">
    <citation type="submission" date="2024-04" db="EMBL/GenBank/DDBJ databases">
        <authorList>
            <person name="Fracassetti M."/>
        </authorList>
    </citation>
    <scope>NUCLEOTIDE SEQUENCE [LARGE SCALE GENOMIC DNA]</scope>
</reference>
<evidence type="ECO:0000313" key="3">
    <source>
        <dbReference type="EMBL" id="CAL1360613.1"/>
    </source>
</evidence>
<dbReference type="EMBL" id="OZ034814">
    <property type="protein sequence ID" value="CAL1360613.1"/>
    <property type="molecule type" value="Genomic_DNA"/>
</dbReference>
<keyword evidence="4" id="KW-1185">Reference proteome</keyword>
<evidence type="ECO:0000313" key="4">
    <source>
        <dbReference type="Proteomes" id="UP001497516"/>
    </source>
</evidence>
<protein>
    <recommendedName>
        <fullName evidence="2">Retrovirus-related Pol polyprotein from transposon TNT 1-94-like beta-barrel domain-containing protein</fullName>
    </recommendedName>
</protein>
<accession>A0AAV2CVP9</accession>
<dbReference type="InterPro" id="IPR054722">
    <property type="entry name" value="PolX-like_BBD"/>
</dbReference>
<organism evidence="3 4">
    <name type="scientific">Linum trigynum</name>
    <dbReference type="NCBI Taxonomy" id="586398"/>
    <lineage>
        <taxon>Eukaryota</taxon>
        <taxon>Viridiplantae</taxon>
        <taxon>Streptophyta</taxon>
        <taxon>Embryophyta</taxon>
        <taxon>Tracheophyta</taxon>
        <taxon>Spermatophyta</taxon>
        <taxon>Magnoliopsida</taxon>
        <taxon>eudicotyledons</taxon>
        <taxon>Gunneridae</taxon>
        <taxon>Pentapetalae</taxon>
        <taxon>rosids</taxon>
        <taxon>fabids</taxon>
        <taxon>Malpighiales</taxon>
        <taxon>Linaceae</taxon>
        <taxon>Linum</taxon>
    </lineage>
</organism>
<proteinExistence type="predicted"/>
<sequence>MDFSSARSLPGQLQRASAPSSHYYTGLTSPRDSSTTPQRRARLICQFCEKLGHTVRQCFQLFPQARQAHLQQRQAQPQAHATISRPSFAPSAPIQPSPTPWLMDSTAAHHVTVDLGNLSLYSDYAGPDEIIIGNGSGLRISHIGSSHLSAGSRSLSLHDVLHVPAIKKHLISVAQLCRTNLVSVEFFATYFVVKDRRTGVQLMRGENKGDVYELPPETAPVRMALVTTCTSTNSWCRNRPLRSGVLLAIRSESPSTLLGVDRTLIWPGLDLRVEIDIWSANF</sequence>
<name>A0AAV2CVP9_9ROSI</name>
<dbReference type="AlphaFoldDB" id="A0AAV2CVP9"/>
<feature type="region of interest" description="Disordered" evidence="1">
    <location>
        <begin position="1"/>
        <end position="38"/>
    </location>
</feature>